<dbReference type="PANTHER" id="PTHR39560">
    <property type="entry name" value="PROTEIN ADENYLYLTRANSFERASE FIC-RELATED"/>
    <property type="match status" value="1"/>
</dbReference>
<comment type="catalytic activity">
    <reaction evidence="6">
        <text>L-threonyl-[protein] + ATP = 3-O-(5'-adenylyl)-L-threonyl-[protein] + diphosphate</text>
        <dbReference type="Rhea" id="RHEA:54292"/>
        <dbReference type="Rhea" id="RHEA-COMP:11060"/>
        <dbReference type="Rhea" id="RHEA-COMP:13847"/>
        <dbReference type="ChEBI" id="CHEBI:30013"/>
        <dbReference type="ChEBI" id="CHEBI:30616"/>
        <dbReference type="ChEBI" id="CHEBI:33019"/>
        <dbReference type="ChEBI" id="CHEBI:138113"/>
        <dbReference type="EC" id="2.7.7.108"/>
    </reaction>
</comment>
<dbReference type="PROSITE" id="PS51459">
    <property type="entry name" value="FIDO"/>
    <property type="match status" value="1"/>
</dbReference>
<feature type="domain" description="Fido" evidence="8">
    <location>
        <begin position="54"/>
        <end position="191"/>
    </location>
</feature>
<name>A0A3M3EP70_9PSED</name>
<keyword evidence="4" id="KW-0067">ATP-binding</keyword>
<dbReference type="AlphaFoldDB" id="A0A3M3EP70"/>
<dbReference type="GO" id="GO:0070733">
    <property type="term" value="F:AMPylase activity"/>
    <property type="evidence" value="ECO:0007669"/>
    <property type="project" value="UniProtKB-EC"/>
</dbReference>
<sequence length="206" mass="23135">MPDKYGVGEDAYCYPGSTVLRNKLDIRDEPTLSEAEQQLTAIAADHVEFNPPPYDLAYLQNIHRQLFSDLYEWAGELRTVGMAKQDTRFCQPQFMEKEAGKIFSNMAAAHWFEGLSRADLIVAVADAYSDINVVHPFREGNGRAQRILFEHLIMNAGLEISWWGIEKEEWIFANIAAYNCTLGPMVQVFEKCIGQAIQASAADAAP</sequence>
<dbReference type="NCBIfam" id="NF007672">
    <property type="entry name" value="PRK10347.1"/>
    <property type="match status" value="1"/>
</dbReference>
<comment type="catalytic activity">
    <reaction evidence="7">
        <text>L-tyrosyl-[protein] + ATP = O-(5'-adenylyl)-L-tyrosyl-[protein] + diphosphate</text>
        <dbReference type="Rhea" id="RHEA:54288"/>
        <dbReference type="Rhea" id="RHEA-COMP:10136"/>
        <dbReference type="Rhea" id="RHEA-COMP:13846"/>
        <dbReference type="ChEBI" id="CHEBI:30616"/>
        <dbReference type="ChEBI" id="CHEBI:33019"/>
        <dbReference type="ChEBI" id="CHEBI:46858"/>
        <dbReference type="ChEBI" id="CHEBI:83624"/>
        <dbReference type="EC" id="2.7.7.108"/>
    </reaction>
</comment>
<dbReference type="PANTHER" id="PTHR39560:SF1">
    <property type="entry name" value="PROTEIN ADENYLYLTRANSFERASE FIC-RELATED"/>
    <property type="match status" value="1"/>
</dbReference>
<keyword evidence="3" id="KW-0547">Nucleotide-binding</keyword>
<dbReference type="Proteomes" id="UP000270661">
    <property type="component" value="Unassembled WGS sequence"/>
</dbReference>
<evidence type="ECO:0000256" key="7">
    <source>
        <dbReference type="ARBA" id="ARBA00048696"/>
    </source>
</evidence>
<evidence type="ECO:0000313" key="10">
    <source>
        <dbReference type="Proteomes" id="UP000270661"/>
    </source>
</evidence>
<evidence type="ECO:0000313" key="9">
    <source>
        <dbReference type="EMBL" id="RMM51395.1"/>
    </source>
</evidence>
<evidence type="ECO:0000256" key="3">
    <source>
        <dbReference type="ARBA" id="ARBA00022741"/>
    </source>
</evidence>
<organism evidence="9 10">
    <name type="scientific">Pseudomonas corrugata</name>
    <dbReference type="NCBI Taxonomy" id="47879"/>
    <lineage>
        <taxon>Bacteria</taxon>
        <taxon>Pseudomonadati</taxon>
        <taxon>Pseudomonadota</taxon>
        <taxon>Gammaproteobacteria</taxon>
        <taxon>Pseudomonadales</taxon>
        <taxon>Pseudomonadaceae</taxon>
        <taxon>Pseudomonas</taxon>
    </lineage>
</organism>
<keyword evidence="10" id="KW-1185">Reference proteome</keyword>
<evidence type="ECO:0000256" key="2">
    <source>
        <dbReference type="ARBA" id="ARBA00022695"/>
    </source>
</evidence>
<keyword evidence="1" id="KW-0808">Transferase</keyword>
<dbReference type="GO" id="GO:0005524">
    <property type="term" value="F:ATP binding"/>
    <property type="evidence" value="ECO:0007669"/>
    <property type="project" value="UniProtKB-KW"/>
</dbReference>
<evidence type="ECO:0000256" key="4">
    <source>
        <dbReference type="ARBA" id="ARBA00022840"/>
    </source>
</evidence>
<evidence type="ECO:0000256" key="1">
    <source>
        <dbReference type="ARBA" id="ARBA00022679"/>
    </source>
</evidence>
<dbReference type="GO" id="GO:0051302">
    <property type="term" value="P:regulation of cell division"/>
    <property type="evidence" value="ECO:0007669"/>
    <property type="project" value="TreeGrafter"/>
</dbReference>
<reference evidence="9 10" key="1">
    <citation type="submission" date="2018-08" db="EMBL/GenBank/DDBJ databases">
        <title>Recombination of ecologically and evolutionarily significant loci maintains genetic cohesion in the Pseudomonas syringae species complex.</title>
        <authorList>
            <person name="Dillon M."/>
            <person name="Thakur S."/>
            <person name="Almeida R.N.D."/>
            <person name="Weir B.S."/>
            <person name="Guttman D.S."/>
        </authorList>
    </citation>
    <scope>NUCLEOTIDE SEQUENCE [LARGE SCALE GENOMIC DNA]</scope>
    <source>
        <strain evidence="9 10">NCPPB2445</strain>
    </source>
</reference>
<gene>
    <name evidence="9" type="ORF">ALQ77_01077</name>
</gene>
<dbReference type="InterPro" id="IPR036597">
    <property type="entry name" value="Fido-like_dom_sf"/>
</dbReference>
<dbReference type="RefSeq" id="WP_024778269.1">
    <property type="nucleotide sequence ID" value="NZ_CP072011.1"/>
</dbReference>
<protein>
    <recommendedName>
        <fullName evidence="5">protein adenylyltransferase</fullName>
        <ecNumber evidence="5">2.7.7.108</ecNumber>
    </recommendedName>
</protein>
<proteinExistence type="predicted"/>
<dbReference type="Pfam" id="PF02661">
    <property type="entry name" value="Fic"/>
    <property type="match status" value="1"/>
</dbReference>
<evidence type="ECO:0000256" key="5">
    <source>
        <dbReference type="ARBA" id="ARBA00034531"/>
    </source>
</evidence>
<evidence type="ECO:0000256" key="6">
    <source>
        <dbReference type="ARBA" id="ARBA00047939"/>
    </source>
</evidence>
<evidence type="ECO:0000259" key="8">
    <source>
        <dbReference type="PROSITE" id="PS51459"/>
    </source>
</evidence>
<keyword evidence="2" id="KW-0548">Nucleotidyltransferase</keyword>
<accession>A0A3M3EP70</accession>
<dbReference type="OrthoDB" id="9807853at2"/>
<comment type="caution">
    <text evidence="9">The sequence shown here is derived from an EMBL/GenBank/DDBJ whole genome shotgun (WGS) entry which is preliminary data.</text>
</comment>
<dbReference type="InterPro" id="IPR003812">
    <property type="entry name" value="Fido"/>
</dbReference>
<dbReference type="STRING" id="47879.AXG94_24895"/>
<dbReference type="EMBL" id="RBOJ01000058">
    <property type="protein sequence ID" value="RMM51395.1"/>
    <property type="molecule type" value="Genomic_DNA"/>
</dbReference>
<dbReference type="SUPFAM" id="SSF140931">
    <property type="entry name" value="Fic-like"/>
    <property type="match status" value="1"/>
</dbReference>
<dbReference type="Gene3D" id="1.10.3290.10">
    <property type="entry name" value="Fido-like domain"/>
    <property type="match status" value="1"/>
</dbReference>
<dbReference type="EC" id="2.7.7.108" evidence="5"/>